<comment type="similarity">
    <text evidence="1">Belongs to the pseudomonas-type ThrB family.</text>
</comment>
<sequence length="344" mass="38940">MEAVLRRNWPEWNGTLQRRTGGWNNTTYFVKSGGRSGVLRVYDTHRDRDKIEFEHAVLQALSKQSLSFRVPMPIRTITGETLAQVDKDSGKYVCLFEYIEGISPLEQDPSFAHSFGEAAGELSAVLATLNLDMTPVYRPYYALQQSYPLCSPEVIQGFCLNPPEPLKNLHEELRLIGKVYEEITDSLQALEELPHQLVHGDLNASNLLVKDSDHSQVAALLDFEFCTLDVRVMEPAVILSGFLGQPEETTAVRDFCRGFSRQIRLSQPEIDALPVLMLLRKVDVFLHFVSRFLEGTDQPHVLQEQAKQITADLLQLSTSSSWIQEELAQAEQCMNKRATCRVML</sequence>
<dbReference type="Proteomes" id="UP000254400">
    <property type="component" value="Unassembled WGS sequence"/>
</dbReference>
<dbReference type="SUPFAM" id="SSF56112">
    <property type="entry name" value="Protein kinase-like (PK-like)"/>
    <property type="match status" value="1"/>
</dbReference>
<accession>A0A0F0G819</accession>
<proteinExistence type="inferred from homology"/>
<dbReference type="Pfam" id="PF01636">
    <property type="entry name" value="APH"/>
    <property type="match status" value="1"/>
</dbReference>
<dbReference type="GeneID" id="93347343"/>
<dbReference type="InterPro" id="IPR011009">
    <property type="entry name" value="Kinase-like_dom_sf"/>
</dbReference>
<dbReference type="RefSeq" id="WP_019688172.1">
    <property type="nucleotide sequence ID" value="NZ_CP009909.1"/>
</dbReference>
<organism evidence="2 3">
    <name type="scientific">Paenibacillus polymyxa</name>
    <name type="common">Bacillus polymyxa</name>
    <dbReference type="NCBI Taxonomy" id="1406"/>
    <lineage>
        <taxon>Bacteria</taxon>
        <taxon>Bacillati</taxon>
        <taxon>Bacillota</taxon>
        <taxon>Bacilli</taxon>
        <taxon>Bacillales</taxon>
        <taxon>Paenibacillaceae</taxon>
        <taxon>Paenibacillus</taxon>
    </lineage>
</organism>
<dbReference type="PROSITE" id="PS00018">
    <property type="entry name" value="EF_HAND_1"/>
    <property type="match status" value="1"/>
</dbReference>
<dbReference type="AlphaFoldDB" id="A0A0F0G819"/>
<evidence type="ECO:0000313" key="2">
    <source>
        <dbReference type="EMBL" id="SUA71131.1"/>
    </source>
</evidence>
<dbReference type="InterPro" id="IPR018247">
    <property type="entry name" value="EF_Hand_1_Ca_BS"/>
</dbReference>
<keyword evidence="2" id="KW-0808">Transferase</keyword>
<dbReference type="InterPro" id="IPR002575">
    <property type="entry name" value="Aminoglycoside_PTrfase"/>
</dbReference>
<reference evidence="2 3" key="1">
    <citation type="submission" date="2018-06" db="EMBL/GenBank/DDBJ databases">
        <authorList>
            <consortium name="Pathogen Informatics"/>
            <person name="Doyle S."/>
        </authorList>
    </citation>
    <scope>NUCLEOTIDE SEQUENCE [LARGE SCALE GENOMIC DNA]</scope>
    <source>
        <strain evidence="2 3">NCTC10343</strain>
    </source>
</reference>
<gene>
    <name evidence="2" type="ORF">NCTC10343_04018</name>
</gene>
<dbReference type="PANTHER" id="PTHR21064:SF6">
    <property type="entry name" value="AMINOGLYCOSIDE PHOSPHOTRANSFERASE DOMAIN-CONTAINING PROTEIN"/>
    <property type="match status" value="1"/>
</dbReference>
<evidence type="ECO:0000313" key="3">
    <source>
        <dbReference type="Proteomes" id="UP000254400"/>
    </source>
</evidence>
<protein>
    <submittedName>
        <fullName evidence="2">Aminoglycoside phosphotransferase</fullName>
    </submittedName>
</protein>
<name>A0A0F0G819_PAEPO</name>
<dbReference type="PANTHER" id="PTHR21064">
    <property type="entry name" value="AMINOGLYCOSIDE PHOSPHOTRANSFERASE DOMAIN-CONTAINING PROTEIN-RELATED"/>
    <property type="match status" value="1"/>
</dbReference>
<evidence type="ECO:0000256" key="1">
    <source>
        <dbReference type="ARBA" id="ARBA00038240"/>
    </source>
</evidence>
<dbReference type="Gene3D" id="3.30.200.20">
    <property type="entry name" value="Phosphorylase Kinase, domain 1"/>
    <property type="match status" value="1"/>
</dbReference>
<dbReference type="GO" id="GO:0019202">
    <property type="term" value="F:amino acid kinase activity"/>
    <property type="evidence" value="ECO:0007669"/>
    <property type="project" value="TreeGrafter"/>
</dbReference>
<dbReference type="EMBL" id="UGSC01000001">
    <property type="protein sequence ID" value="SUA71131.1"/>
    <property type="molecule type" value="Genomic_DNA"/>
</dbReference>
<dbReference type="Gene3D" id="3.90.1200.10">
    <property type="match status" value="1"/>
</dbReference>
<dbReference type="InterPro" id="IPR050249">
    <property type="entry name" value="Pseudomonas-type_ThrB"/>
</dbReference>